<evidence type="ECO:0000313" key="1">
    <source>
        <dbReference type="EMBL" id="VWC70123.1"/>
    </source>
</evidence>
<dbReference type="Gene3D" id="3.40.47.10">
    <property type="match status" value="1"/>
</dbReference>
<dbReference type="GO" id="GO:0016746">
    <property type="term" value="F:acyltransferase activity"/>
    <property type="evidence" value="ECO:0007669"/>
    <property type="project" value="InterPro"/>
</dbReference>
<reference evidence="1 2" key="1">
    <citation type="submission" date="2019-09" db="EMBL/GenBank/DDBJ databases">
        <authorList>
            <person name="Depoorter E."/>
        </authorList>
    </citation>
    <scope>NUCLEOTIDE SEQUENCE [LARGE SCALE GENOMIC DNA]</scope>
    <source>
        <strain evidence="1">R-39750</strain>
    </source>
</reference>
<gene>
    <name evidence="1" type="ORF">BLA39750_00456</name>
</gene>
<organism evidence="1 2">
    <name type="scientific">Burkholderia lata (strain ATCC 17760 / DSM 23089 / LMG 22485 / NCIMB 9086 / R18194 / 383)</name>
    <dbReference type="NCBI Taxonomy" id="482957"/>
    <lineage>
        <taxon>Bacteria</taxon>
        <taxon>Pseudomonadati</taxon>
        <taxon>Pseudomonadota</taxon>
        <taxon>Betaproteobacteria</taxon>
        <taxon>Burkholderiales</taxon>
        <taxon>Burkholderiaceae</taxon>
        <taxon>Burkholderia</taxon>
        <taxon>Burkholderia cepacia complex</taxon>
    </lineage>
</organism>
<name>A0A6P2UIP2_BURL3</name>
<sequence length="348" mass="37344">MCCAVGHASPPACAAIRANINHFRETRFVSFDGEPIVGAYLDGIDEWGTARLAKMFRTVIDECRTGAGASWSPETTALLLLVPEPSRPGTDDDWPDEILTSCAEETGLSFNRLSRIMRTGKAGIGEALLLARSLLDEQRVGHVMVLGMDSYLHTDVVVQHLEGERILSTENRDGYIPGEGAGAVLLGLDDGAPGRLLIAGIGCAEENARISQSEKPIRGLGLKSAIRDASQMSGFAVSECAFHMSDISGESYYFREASLAIAGGLETRVESFPHYTPASSLGETGAAVGPLLLAYLSAVSGRWDSPGHRGLLHFSNDDGRRAAVMVEYRPDPFQKNDDASFVASRAER</sequence>
<dbReference type="Proteomes" id="UP000494110">
    <property type="component" value="Unassembled WGS sequence"/>
</dbReference>
<evidence type="ECO:0000313" key="2">
    <source>
        <dbReference type="Proteomes" id="UP000494110"/>
    </source>
</evidence>
<protein>
    <recommendedName>
        <fullName evidence="3">3-oxoacyl-ACP synthase</fullName>
    </recommendedName>
</protein>
<accession>A0A6P2UIP2</accession>
<dbReference type="SUPFAM" id="SSF53901">
    <property type="entry name" value="Thiolase-like"/>
    <property type="match status" value="2"/>
</dbReference>
<proteinExistence type="predicted"/>
<dbReference type="AlphaFoldDB" id="A0A6P2UIP2"/>
<evidence type="ECO:0008006" key="3">
    <source>
        <dbReference type="Google" id="ProtNLM"/>
    </source>
</evidence>
<dbReference type="InterPro" id="IPR016039">
    <property type="entry name" value="Thiolase-like"/>
</dbReference>
<dbReference type="EMBL" id="CABVQN010000002">
    <property type="protein sequence ID" value="VWC70123.1"/>
    <property type="molecule type" value="Genomic_DNA"/>
</dbReference>